<reference evidence="2" key="1">
    <citation type="submission" date="2020-02" db="EMBL/GenBank/DDBJ databases">
        <authorList>
            <person name="Meier V. D."/>
        </authorList>
    </citation>
    <scope>NUCLEOTIDE SEQUENCE</scope>
    <source>
        <strain evidence="2">AVDCRST_MAG77</strain>
    </source>
</reference>
<gene>
    <name evidence="2" type="ORF">AVDCRST_MAG77-1064</name>
</gene>
<dbReference type="SUPFAM" id="SSF51445">
    <property type="entry name" value="(Trans)glycosidases"/>
    <property type="match status" value="1"/>
</dbReference>
<accession>A0A6J4HSB9</accession>
<dbReference type="AlphaFoldDB" id="A0A6J4HSB9"/>
<sequence length="502" mass="55381">MTLDQSHGRAAAGLASRLDAGSGFGAPPPDAAARGSAARDPYTIDGRPFVGIQVGAVSFVDEGTDAVLDLFKDRGGVNAVLLACHTFDRGTGGRQIAGHPLPDHGIQEYDPEFRGGNFATIHPQFYGKTAIGDFRAPDHPDLDIIQEVIGPAHARGMQVYAWINENPFGPIPKYVPNFPKVLEIDPHGRRARTPCFNHPDYRYWWLSIAEDYVKSYPLDGFAWCSERQGPLGNMLGGQNAVADITCFCEHCRAIAHERGVNVERARRGFLALADYLAAARQGERPVDGHFVTFWRLLLEYPEILAWEKLWTDSQHGMYAEIYGVIKAIRREVQVGWHVMHQNSFSPFYRAEQDYKKMAPFSDFIKVVAYHNCAGPRYAGFHRSLARTIFGDARPEASLELMYGILGVDEAPLDELPQVGWSAEYVRRETARAVANVGERVAILPGIDIDIPTGPEQAQCTPEGTRAAVEAAMAGGARGVILSRKYSEMRLDNLFATKDAIPA</sequence>
<dbReference type="EMBL" id="CADCTC010000070">
    <property type="protein sequence ID" value="CAA9232517.1"/>
    <property type="molecule type" value="Genomic_DNA"/>
</dbReference>
<protein>
    <submittedName>
        <fullName evidence="2">Uncharacterized protein</fullName>
    </submittedName>
</protein>
<proteinExistence type="predicted"/>
<dbReference type="Gene3D" id="3.20.20.80">
    <property type="entry name" value="Glycosidases"/>
    <property type="match status" value="1"/>
</dbReference>
<dbReference type="InterPro" id="IPR017853">
    <property type="entry name" value="GH"/>
</dbReference>
<evidence type="ECO:0000256" key="1">
    <source>
        <dbReference type="SAM" id="MobiDB-lite"/>
    </source>
</evidence>
<evidence type="ECO:0000313" key="2">
    <source>
        <dbReference type="EMBL" id="CAA9232517.1"/>
    </source>
</evidence>
<name>A0A6J4HSB9_9CHLR</name>
<organism evidence="2">
    <name type="scientific">uncultured Chloroflexota bacterium</name>
    <dbReference type="NCBI Taxonomy" id="166587"/>
    <lineage>
        <taxon>Bacteria</taxon>
        <taxon>Bacillati</taxon>
        <taxon>Chloroflexota</taxon>
        <taxon>environmental samples</taxon>
    </lineage>
</organism>
<feature type="region of interest" description="Disordered" evidence="1">
    <location>
        <begin position="18"/>
        <end position="38"/>
    </location>
</feature>